<protein>
    <recommendedName>
        <fullName evidence="3">DUF4238 domain-containing protein</fullName>
    </recommendedName>
</protein>
<dbReference type="EMBL" id="RBVA01000498">
    <property type="protein sequence ID" value="RMV99664.1"/>
    <property type="molecule type" value="Genomic_DNA"/>
</dbReference>
<reference evidence="1 2" key="1">
    <citation type="submission" date="2018-08" db="EMBL/GenBank/DDBJ databases">
        <title>Recombination of ecologically and evolutionarily significant loci maintains genetic cohesion in the Pseudomonas syringae species complex.</title>
        <authorList>
            <person name="Dillon M."/>
            <person name="Thakur S."/>
            <person name="Almeida R.N.D."/>
            <person name="Weir B.S."/>
            <person name="Guttman D.S."/>
        </authorList>
    </citation>
    <scope>NUCLEOTIDE SEQUENCE [LARGE SCALE GENOMIC DNA]</scope>
    <source>
        <strain evidence="1 2">ICMP 4525</strain>
    </source>
</reference>
<comment type="caution">
    <text evidence="1">The sequence shown here is derived from an EMBL/GenBank/DDBJ whole genome shotgun (WGS) entry which is preliminary data.</text>
</comment>
<name>A0A3M6H466_PSEAJ</name>
<gene>
    <name evidence="1" type="ORF">ALP03_200280</name>
</gene>
<evidence type="ECO:0000313" key="1">
    <source>
        <dbReference type="EMBL" id="RMV99664.1"/>
    </source>
</evidence>
<evidence type="ECO:0008006" key="3">
    <source>
        <dbReference type="Google" id="ProtNLM"/>
    </source>
</evidence>
<dbReference type="AlphaFoldDB" id="A0A3M6H466"/>
<evidence type="ECO:0000313" key="2">
    <source>
        <dbReference type="Proteomes" id="UP000271531"/>
    </source>
</evidence>
<organism evidence="1 2">
    <name type="scientific">Pseudomonas amygdali pv. tabaci</name>
    <name type="common">Pseudomonas syringae pv. tabaci</name>
    <dbReference type="NCBI Taxonomy" id="322"/>
    <lineage>
        <taxon>Bacteria</taxon>
        <taxon>Pseudomonadati</taxon>
        <taxon>Pseudomonadota</taxon>
        <taxon>Gammaproteobacteria</taxon>
        <taxon>Pseudomonadales</taxon>
        <taxon>Pseudomonadaceae</taxon>
        <taxon>Pseudomonas</taxon>
        <taxon>Pseudomonas amygdali</taxon>
    </lineage>
</organism>
<dbReference type="Proteomes" id="UP000271531">
    <property type="component" value="Unassembled WGS sequence"/>
</dbReference>
<sequence length="352" mass="38869">MSGVRQHFIPRFLQKGFRTPSNGKIVRCWVYEQNKPPRSANIQDVGLERYFYAINGEPDLDDKITDAERDVYAPLVGHLRAGNLNAAVIESIPGLLAHLEIRSRHVRQNMQSMVDECASGILDHLSDPLNLGALSREHFRPGSTIFDKALAEQGISQQQIQALLAIDESALEQIFEPLVDIFASLIPAHLSRIKSSIPDMIKDSHVRMLNESVSPAVRAHRFSALHYSVHKFEPGDLPLGDSVVLFHVRGERSFKPFMDKDDELVHVVLPLASDRYLLGASDASLSSPPQNLPLEIARCSMGYFICANQSDRAADLQAHIGSNAGWLSAREMNTLLGEVLSGLAAPQRAPSS</sequence>
<accession>A0A3M6H466</accession>
<dbReference type="RefSeq" id="WP_117139456.1">
    <property type="nucleotide sequence ID" value="NZ_QPDP01000035.1"/>
</dbReference>
<proteinExistence type="predicted"/>